<dbReference type="Gene3D" id="2.60.120.200">
    <property type="match status" value="1"/>
</dbReference>
<evidence type="ECO:0000313" key="1">
    <source>
        <dbReference type="EMBL" id="RAW00673.1"/>
    </source>
</evidence>
<name>A0A364Y1G3_9BACT</name>
<dbReference type="SUPFAM" id="SSF49899">
    <property type="entry name" value="Concanavalin A-like lectins/glucanases"/>
    <property type="match status" value="1"/>
</dbReference>
<evidence type="ECO:0008006" key="3">
    <source>
        <dbReference type="Google" id="ProtNLM"/>
    </source>
</evidence>
<organism evidence="1 2">
    <name type="scientific">Pseudochryseolinea flava</name>
    <dbReference type="NCBI Taxonomy" id="2059302"/>
    <lineage>
        <taxon>Bacteria</taxon>
        <taxon>Pseudomonadati</taxon>
        <taxon>Bacteroidota</taxon>
        <taxon>Cytophagia</taxon>
        <taxon>Cytophagales</taxon>
        <taxon>Fulvivirgaceae</taxon>
        <taxon>Pseudochryseolinea</taxon>
    </lineage>
</organism>
<evidence type="ECO:0000313" key="2">
    <source>
        <dbReference type="Proteomes" id="UP000251889"/>
    </source>
</evidence>
<dbReference type="OrthoDB" id="9814380at2"/>
<accession>A0A364Y1G3</accession>
<proteinExistence type="predicted"/>
<protein>
    <recommendedName>
        <fullName evidence="3">LamG domain-containing protein</fullName>
    </recommendedName>
</protein>
<dbReference type="Pfam" id="PF13385">
    <property type="entry name" value="Laminin_G_3"/>
    <property type="match status" value="1"/>
</dbReference>
<dbReference type="EMBL" id="QMFY01000006">
    <property type="protein sequence ID" value="RAW00673.1"/>
    <property type="molecule type" value="Genomic_DNA"/>
</dbReference>
<dbReference type="AlphaFoldDB" id="A0A364Y1G3"/>
<sequence>MKTKLNYWLMAGVVAMATITSCGSDDDDSLPPIDGYNNSNEVSSGNLLAHWSFDDTNSERISNTAASNTYGSVTYTTGQIGNALKLDQGALVYPTINAINTANALNNYTVSLWVNITNNKRSANSGFTSLFSLIPTNATDVWGDVNACVETSRHLPSSDTLELKNLQRSHTEGGVITNDNLAMFNDDTDKGKWFMGAKKWAHYVMTWNATTNEYKLYANGSSHGAYDARNEGGIMIMDVPVKAVFGSLASSDIGFAEAGEQRDWNPWATAMIDDVRVYNTVLSQVEITALYNLGVAGR</sequence>
<dbReference type="Proteomes" id="UP000251889">
    <property type="component" value="Unassembled WGS sequence"/>
</dbReference>
<reference evidence="1 2" key="1">
    <citation type="submission" date="2018-06" db="EMBL/GenBank/DDBJ databases">
        <title>Chryseolinea flavus sp. nov., a member of the phylum Bacteroidetes isolated from soil.</title>
        <authorList>
            <person name="Li Y."/>
            <person name="Wang J."/>
        </authorList>
    </citation>
    <scope>NUCLEOTIDE SEQUENCE [LARGE SCALE GENOMIC DNA]</scope>
    <source>
        <strain evidence="1 2">SDU1-6</strain>
    </source>
</reference>
<dbReference type="InterPro" id="IPR013320">
    <property type="entry name" value="ConA-like_dom_sf"/>
</dbReference>
<keyword evidence="2" id="KW-1185">Reference proteome</keyword>
<gene>
    <name evidence="1" type="ORF">DQQ10_13875</name>
</gene>
<dbReference type="GO" id="GO:0004553">
    <property type="term" value="F:hydrolase activity, hydrolyzing O-glycosyl compounds"/>
    <property type="evidence" value="ECO:0007669"/>
    <property type="project" value="UniProtKB-ARBA"/>
</dbReference>
<dbReference type="GO" id="GO:0005975">
    <property type="term" value="P:carbohydrate metabolic process"/>
    <property type="evidence" value="ECO:0007669"/>
    <property type="project" value="UniProtKB-ARBA"/>
</dbReference>
<comment type="caution">
    <text evidence="1">The sequence shown here is derived from an EMBL/GenBank/DDBJ whole genome shotgun (WGS) entry which is preliminary data.</text>
</comment>
<dbReference type="RefSeq" id="WP_112747473.1">
    <property type="nucleotide sequence ID" value="NZ_QMFY01000006.1"/>
</dbReference>
<dbReference type="PROSITE" id="PS51257">
    <property type="entry name" value="PROKAR_LIPOPROTEIN"/>
    <property type="match status" value="1"/>
</dbReference>